<feature type="compositionally biased region" description="Acidic residues" evidence="1">
    <location>
        <begin position="716"/>
        <end position="729"/>
    </location>
</feature>
<dbReference type="EMBL" id="QLNT01000003">
    <property type="protein sequence ID" value="KAF3075505.1"/>
    <property type="molecule type" value="Genomic_DNA"/>
</dbReference>
<dbReference type="GO" id="GO:0005737">
    <property type="term" value="C:cytoplasm"/>
    <property type="evidence" value="ECO:0007669"/>
    <property type="project" value="TreeGrafter"/>
</dbReference>
<feature type="region of interest" description="Disordered" evidence="1">
    <location>
        <begin position="222"/>
        <end position="270"/>
    </location>
</feature>
<accession>A0A9P4XMW0</accession>
<feature type="region of interest" description="Disordered" evidence="1">
    <location>
        <begin position="1489"/>
        <end position="1510"/>
    </location>
</feature>
<feature type="compositionally biased region" description="Low complexity" evidence="1">
    <location>
        <begin position="476"/>
        <end position="490"/>
    </location>
</feature>
<dbReference type="Proteomes" id="UP000801864">
    <property type="component" value="Unassembled WGS sequence"/>
</dbReference>
<dbReference type="GO" id="GO:0000785">
    <property type="term" value="C:chromatin"/>
    <property type="evidence" value="ECO:0007669"/>
    <property type="project" value="UniProtKB-ARBA"/>
</dbReference>
<dbReference type="InterPro" id="IPR045142">
    <property type="entry name" value="BCAS3-like"/>
</dbReference>
<evidence type="ECO:0000313" key="4">
    <source>
        <dbReference type="Proteomes" id="UP000801864"/>
    </source>
</evidence>
<dbReference type="PANTHER" id="PTHR13268:SF0">
    <property type="entry name" value="BCAS3 MICROTUBULE ASSOCIATED CELL MIGRATION FACTOR"/>
    <property type="match status" value="1"/>
</dbReference>
<feature type="compositionally biased region" description="Acidic residues" evidence="1">
    <location>
        <begin position="222"/>
        <end position="235"/>
    </location>
</feature>
<keyword evidence="4" id="KW-1185">Reference proteome</keyword>
<feature type="region of interest" description="Disordered" evidence="1">
    <location>
        <begin position="1310"/>
        <end position="1355"/>
    </location>
</feature>
<dbReference type="GO" id="GO:0006914">
    <property type="term" value="P:autophagy"/>
    <property type="evidence" value="ECO:0007669"/>
    <property type="project" value="InterPro"/>
</dbReference>
<feature type="compositionally biased region" description="Low complexity" evidence="1">
    <location>
        <begin position="256"/>
        <end position="270"/>
    </location>
</feature>
<feature type="region of interest" description="Disordered" evidence="1">
    <location>
        <begin position="867"/>
        <end position="928"/>
    </location>
</feature>
<dbReference type="SMART" id="SM01408">
    <property type="entry name" value="ING"/>
    <property type="match status" value="1"/>
</dbReference>
<dbReference type="GO" id="GO:0042594">
    <property type="term" value="P:response to starvation"/>
    <property type="evidence" value="ECO:0007669"/>
    <property type="project" value="TreeGrafter"/>
</dbReference>
<gene>
    <name evidence="3" type="ORF">CFAM422_002136</name>
</gene>
<feature type="compositionally biased region" description="Low complexity" evidence="1">
    <location>
        <begin position="1311"/>
        <end position="1333"/>
    </location>
</feature>
<feature type="compositionally biased region" description="Low complexity" evidence="1">
    <location>
        <begin position="803"/>
        <end position="816"/>
    </location>
</feature>
<feature type="compositionally biased region" description="Polar residues" evidence="1">
    <location>
        <begin position="766"/>
        <end position="781"/>
    </location>
</feature>
<organism evidence="3 4">
    <name type="scientific">Trichoderma lentiforme</name>
    <dbReference type="NCBI Taxonomy" id="1567552"/>
    <lineage>
        <taxon>Eukaryota</taxon>
        <taxon>Fungi</taxon>
        <taxon>Dikarya</taxon>
        <taxon>Ascomycota</taxon>
        <taxon>Pezizomycotina</taxon>
        <taxon>Sordariomycetes</taxon>
        <taxon>Hypocreomycetidae</taxon>
        <taxon>Hypocreales</taxon>
        <taxon>Hypocreaceae</taxon>
        <taxon>Trichoderma</taxon>
    </lineage>
</organism>
<dbReference type="CDD" id="cd17017">
    <property type="entry name" value="ING_Yng1p"/>
    <property type="match status" value="1"/>
</dbReference>
<feature type="region of interest" description="Disordered" evidence="1">
    <location>
        <begin position="1051"/>
        <end position="1084"/>
    </location>
</feature>
<dbReference type="InterPro" id="IPR024610">
    <property type="entry name" value="ING_N_histone-binding"/>
</dbReference>
<feature type="region of interest" description="Disordered" evidence="1">
    <location>
        <begin position="1"/>
        <end position="23"/>
    </location>
</feature>
<feature type="compositionally biased region" description="Polar residues" evidence="1">
    <location>
        <begin position="435"/>
        <end position="446"/>
    </location>
</feature>
<evidence type="ECO:0000313" key="3">
    <source>
        <dbReference type="EMBL" id="KAF3075505.1"/>
    </source>
</evidence>
<feature type="compositionally biased region" description="Polar residues" evidence="1">
    <location>
        <begin position="517"/>
        <end position="535"/>
    </location>
</feature>
<feature type="region of interest" description="Disordered" evidence="1">
    <location>
        <begin position="435"/>
        <end position="816"/>
    </location>
</feature>
<evidence type="ECO:0000259" key="2">
    <source>
        <dbReference type="SMART" id="SM01408"/>
    </source>
</evidence>
<feature type="compositionally biased region" description="Low complexity" evidence="1">
    <location>
        <begin position="679"/>
        <end position="692"/>
    </location>
</feature>
<feature type="compositionally biased region" description="Polar residues" evidence="1">
    <location>
        <begin position="559"/>
        <end position="583"/>
    </location>
</feature>
<dbReference type="Gene3D" id="6.10.140.1740">
    <property type="match status" value="1"/>
</dbReference>
<proteinExistence type="predicted"/>
<dbReference type="PANTHER" id="PTHR13268">
    <property type="entry name" value="BREAST CARCINOMA AMPLIFIED SEQUENCE 3"/>
    <property type="match status" value="1"/>
</dbReference>
<comment type="caution">
    <text evidence="3">The sequence shown here is derived from an EMBL/GenBank/DDBJ whole genome shotgun (WGS) entry which is preliminary data.</text>
</comment>
<feature type="compositionally biased region" description="Basic residues" evidence="1">
    <location>
        <begin position="693"/>
        <end position="705"/>
    </location>
</feature>
<evidence type="ECO:0000256" key="1">
    <source>
        <dbReference type="SAM" id="MobiDB-lite"/>
    </source>
</evidence>
<feature type="domain" description="Inhibitor of growth protein N-terminal histone-binding" evidence="2">
    <location>
        <begin position="55"/>
        <end position="158"/>
    </location>
</feature>
<protein>
    <recommendedName>
        <fullName evidence="2">Inhibitor of growth protein N-terminal histone-binding domain-containing protein</fullName>
    </recommendedName>
</protein>
<reference evidence="3 4" key="1">
    <citation type="submission" date="2018-06" db="EMBL/GenBank/DDBJ databases">
        <title>Genome analysis of cellulolytic fungus Trichoderma lentiforme CFAM-422.</title>
        <authorList>
            <person name="Steindorff A.S."/>
            <person name="Formighieri E.F."/>
            <person name="Midorikawa G.E.O."/>
            <person name="Tamietti M.S."/>
            <person name="Ramos E.Z."/>
            <person name="Silva A.S."/>
            <person name="Bon E.P.S."/>
            <person name="Mendes T.D."/>
            <person name="Damaso M.C.T."/>
            <person name="Favaro L.C.L."/>
        </authorList>
    </citation>
    <scope>NUCLEOTIDE SEQUENCE [LARGE SCALE GENOMIC DNA]</scope>
    <source>
        <strain evidence="3 4">CFAM-422</strain>
    </source>
</reference>
<sequence>MATSTESADVPTAMDHEEVVSPKTKTATFEIAEGPSMGPMSSVLTARADPDAQTTVTDFLDFTEYLPADMMRSLTLVGQLDQRYADASHKVDDLTTVWGQLPGLPAHERPSPVQLRADISEHLRQALDSRIFAHAEAVRMADNVNRHYNKATALLSKLKTMMENYPTEEQALVEPRSPQMTRAKLTVRATGEDGQKVRRSRVPRITVPGEVLAPYEIEYDTFSDDSDISSDEESEPPATNRRIQVPTPRIKLVSNKSQKSSGRSSRGQYATPALSAAAAANAAALLNPPPENAVIGSPDAPWLQLTQYELAKLRKRMKKNATWTPSETMIARELKALCRGPDAYREAKKKAEEEGRVFEATVPTPIIDNESGTRQMPAGAISVDSLAATEVPTSNRGMKLNEAKKLKREQLAKLAAEEAEESARKMQQAAKLFLGSSTTSSMTPENAKSPGPQPKPRTNSRSKRKREAEDETNGDAAAAPAPAPAEGGEAVPSSRPQLKRTKTETPVPPPVPGLIAQGSSVSSDNSAQAVTTSGVVSAVPQSETPVPIPIPPQSSVTTRSATSPVPGSTIPANASNGTVTVSTPAPIKAPFETPVPLPKTEPRMSTTPIPPPTIRELPGREATKQSLPSRRPGSRGKAASQEPQPSLAVDRSRRASTARNTPVPEVKQPGKRTKRPAPGVVSTTSSGGNSAVGKRKAAPKRKARATKRDKGQVTEEMVEVDDEGNPIDPDEPRKNAKHSGGIAAAVTKQTAGKFARPVNDGDESGNDTPKSIPTSNASSPPINTPEIRPTAAPDNDNPEPSPSLDALSTTSVSASTAPSVIHDWARNGMAASPSNLIALASESPPTQPSSYEDSGRLHHGWTAQRAFMTPSPASPSPPTSHPRRPLSYQMDPHFVSPDNMPRPSSTAAHHRRSSLHSPVPYAHTHSRIGSHPPPLPHQPQAHFYGVSDLDLTIKPQSGMKPGDQGLYFGFDKLPSPYSSAGSGNVVLAGYQGGLEVYGVSKRGLEHIASLKGLRGGVHYAKILPWTAGGDKDSVFPLVALVVHGPVLPQRAAPAAGPDDDDDTARKVDGAASPRSTYAHQDAFTGRGGQNGHVIEAYQTAVEIYSLKTNKLVDVLLQAPAIPISAEVSLTSPIFQPPPPTGAFAIKADAGTVAVCSGATGECWIYTQLLQPQNGHVFACTAKLWTCVQQGQRGGDVAEETDKMNPLGTIRRPNPPTAIFALNGRRIAYCPAPPSSNIAIRAHLPVPILGRGAGISSHTPPHLPSLTAAVDLPISDSVVNKVMREATQELIQGAKWVGQQGLQAWNSYWNRSTSPQSQQQQQQQQLQPRSPPQQWASRNDGASFPPTHGASAQAVSAKDPGLVSIVDVDSLVTSPSIHPSCTFATPLGCSFLSFSPSSLSLFTASSKGDVQTVWDLLRVQHTHSSPLQASLASHESAGPQVRQIAQFSRMTVARIIEVVWTEPQGERLAMVTERGTVHLLEMPFSAFMWPPPRRRKVTQKPAAEPSEPSSSAVSLASGAFGAAYQVAMPFVTRSRQGSGNTSNSAGSILKDSAAQGGRAIAASITSSIGKTGSAISQLRHTGENRVSLPPSASLPTSSCVIWIRGRRSASLFNLGGGLVRTYPSKSRRHSGKRNTRANRYIDHRLPLLPDDTVAPAVRQILELGAQEEYLELSEAEMDVGTTLTLKGRPRVVSNTLHTMGETIPQAEIECSAPYQPFHTDRRVVLCEYTPAYGSQLVGSDVLANSSMDANAAPTSKKAKKTQHLSANAPSSGLDASAWAFGQDISVVKLDLGLPSAFEDEYDDPEDHRPLPPSAMERVMEYGDSEQIVVTTRRRRGAHQGDPDGDGFFEDDCEVLDFADQRV</sequence>
<name>A0A9P4XMW0_9HYPO</name>
<feature type="compositionally biased region" description="Low complexity" evidence="1">
    <location>
        <begin position="1501"/>
        <end position="1510"/>
    </location>
</feature>
<feature type="region of interest" description="Disordered" evidence="1">
    <location>
        <begin position="1830"/>
        <end position="1849"/>
    </location>
</feature>